<feature type="domain" description="Aldehyde dehydrogenase" evidence="2">
    <location>
        <begin position="9"/>
        <end position="184"/>
    </location>
</feature>
<comment type="caution">
    <text evidence="3">The sequence shown here is derived from an EMBL/GenBank/DDBJ whole genome shotgun (WGS) entry which is preliminary data.</text>
</comment>
<dbReference type="EMBL" id="JAPDOD010000048">
    <property type="protein sequence ID" value="MDA0165522.1"/>
    <property type="molecule type" value="Genomic_DNA"/>
</dbReference>
<dbReference type="InterPro" id="IPR016161">
    <property type="entry name" value="Ald_DH/histidinol_DH"/>
</dbReference>
<dbReference type="RefSeq" id="WP_270044782.1">
    <property type="nucleotide sequence ID" value="NZ_JAPDOD010000048.1"/>
</dbReference>
<proteinExistence type="predicted"/>
<evidence type="ECO:0000313" key="3">
    <source>
        <dbReference type="EMBL" id="MDA0165522.1"/>
    </source>
</evidence>
<dbReference type="AlphaFoldDB" id="A0A9X3MZS1"/>
<dbReference type="InterPro" id="IPR015590">
    <property type="entry name" value="Aldehyde_DH_dom"/>
</dbReference>
<feature type="domain" description="Aldehyde dehydrogenase" evidence="2">
    <location>
        <begin position="212"/>
        <end position="281"/>
    </location>
</feature>
<evidence type="ECO:0000256" key="1">
    <source>
        <dbReference type="ARBA" id="ARBA00023002"/>
    </source>
</evidence>
<protein>
    <submittedName>
        <fullName evidence="3">Aldehyde dehydrogenase family protein</fullName>
    </submittedName>
</protein>
<dbReference type="Gene3D" id="3.40.309.10">
    <property type="entry name" value="Aldehyde Dehydrogenase, Chain A, domain 2"/>
    <property type="match status" value="1"/>
</dbReference>
<dbReference type="Gene3D" id="3.40.605.10">
    <property type="entry name" value="Aldehyde Dehydrogenase, Chain A, domain 1"/>
    <property type="match status" value="1"/>
</dbReference>
<dbReference type="SUPFAM" id="SSF53720">
    <property type="entry name" value="ALDH-like"/>
    <property type="match status" value="1"/>
</dbReference>
<dbReference type="Pfam" id="PF00171">
    <property type="entry name" value="Aldedh"/>
    <property type="match status" value="2"/>
</dbReference>
<dbReference type="PANTHER" id="PTHR11699">
    <property type="entry name" value="ALDEHYDE DEHYDROGENASE-RELATED"/>
    <property type="match status" value="1"/>
</dbReference>
<dbReference type="InterPro" id="IPR016163">
    <property type="entry name" value="Ald_DH_C"/>
</dbReference>
<dbReference type="Proteomes" id="UP001149140">
    <property type="component" value="Unassembled WGS sequence"/>
</dbReference>
<keyword evidence="4" id="KW-1185">Reference proteome</keyword>
<gene>
    <name evidence="3" type="ORF">OM076_34955</name>
</gene>
<evidence type="ECO:0000313" key="4">
    <source>
        <dbReference type="Proteomes" id="UP001149140"/>
    </source>
</evidence>
<reference evidence="3" key="1">
    <citation type="submission" date="2022-10" db="EMBL/GenBank/DDBJ databases">
        <title>The WGS of Solirubrobacter ginsenosidimutans DSM 21036.</title>
        <authorList>
            <person name="Jiang Z."/>
        </authorList>
    </citation>
    <scope>NUCLEOTIDE SEQUENCE</scope>
    <source>
        <strain evidence="3">DSM 21036</strain>
    </source>
</reference>
<dbReference type="InterPro" id="IPR016162">
    <property type="entry name" value="Ald_DH_N"/>
</dbReference>
<evidence type="ECO:0000259" key="2">
    <source>
        <dbReference type="Pfam" id="PF00171"/>
    </source>
</evidence>
<keyword evidence="1" id="KW-0560">Oxidoreductase</keyword>
<organism evidence="3 4">
    <name type="scientific">Solirubrobacter ginsenosidimutans</name>
    <dbReference type="NCBI Taxonomy" id="490573"/>
    <lineage>
        <taxon>Bacteria</taxon>
        <taxon>Bacillati</taxon>
        <taxon>Actinomycetota</taxon>
        <taxon>Thermoleophilia</taxon>
        <taxon>Solirubrobacterales</taxon>
        <taxon>Solirubrobacteraceae</taxon>
        <taxon>Solirubrobacter</taxon>
    </lineage>
</organism>
<accession>A0A9X3MZS1</accession>
<name>A0A9X3MZS1_9ACTN</name>
<dbReference type="GO" id="GO:0016620">
    <property type="term" value="F:oxidoreductase activity, acting on the aldehyde or oxo group of donors, NAD or NADP as acceptor"/>
    <property type="evidence" value="ECO:0007669"/>
    <property type="project" value="InterPro"/>
</dbReference>
<sequence>MTDAVEIRAPASGALLGTLDPVDLAGAAAAARMAQPLWSLVPVASRARYIRRTAVAMLDELDAVALRLADETGWPKSHIVRSELLPTVEGLHRLAADGPRALADRRLASRVALLAGRSTRLIQSPVGVIGLRGPSASPWAEPVLEAAAALLAGNAVILAAGAPLAAQRLRQIFLRAGLPGELLTTAMPPAPGLEDHCRRVLDLQPPARLGTLLVLEGAPRDQVVEAALWAAFAGSGRHPAAAGRLVMVEGAVVGLVEALREGAARLKVGDPRAEDTDIGPSAPGVFATPMILDGLTAEDPRFTRPDGLTLAVVVVPDADTAVRVAARDGRAGPISVWARDRYKGERVSRRLPSETTWFGRHGLSPTAPEVRIARHVVPRQLEWRAAWAPGTPRLPVRDTSFMTAVAEARHGRESRRWPALRALVRSARNR</sequence>